<dbReference type="InterPro" id="IPR039422">
    <property type="entry name" value="MarR/SlyA-like"/>
</dbReference>
<organism evidence="2 3">
    <name type="scientific">Noviherbaspirillum suwonense</name>
    <dbReference type="NCBI Taxonomy" id="1224511"/>
    <lineage>
        <taxon>Bacteria</taxon>
        <taxon>Pseudomonadati</taxon>
        <taxon>Pseudomonadota</taxon>
        <taxon>Betaproteobacteria</taxon>
        <taxon>Burkholderiales</taxon>
        <taxon>Oxalobacteraceae</taxon>
        <taxon>Noviherbaspirillum</taxon>
    </lineage>
</organism>
<evidence type="ECO:0000313" key="3">
    <source>
        <dbReference type="Proteomes" id="UP001158049"/>
    </source>
</evidence>
<dbReference type="InterPro" id="IPR036390">
    <property type="entry name" value="WH_DNA-bd_sf"/>
</dbReference>
<feature type="domain" description="HTH marR-type" evidence="1">
    <location>
        <begin position="15"/>
        <end position="149"/>
    </location>
</feature>
<sequence>MPSSKKLAKPDFEALSEFRYQLRRFLRFSEQAAESEGLTPQQYLLLLHIKGMPGRETATVGELAERLQVLPHGALALVNRCEAAGLVVREEGANDRRQVLVSLTADGEGRLRRLADRHRAELQSLNNVFQVAHISAFNDEGADSATSSS</sequence>
<dbReference type="Gene3D" id="1.10.10.10">
    <property type="entry name" value="Winged helix-like DNA-binding domain superfamily/Winged helix DNA-binding domain"/>
    <property type="match status" value="1"/>
</dbReference>
<name>A0ABY1QRF4_9BURK</name>
<dbReference type="SMART" id="SM00347">
    <property type="entry name" value="HTH_MARR"/>
    <property type="match status" value="1"/>
</dbReference>
<dbReference type="PROSITE" id="PS50995">
    <property type="entry name" value="HTH_MARR_2"/>
    <property type="match status" value="1"/>
</dbReference>
<proteinExistence type="predicted"/>
<comment type="caution">
    <text evidence="2">The sequence shown here is derived from an EMBL/GenBank/DDBJ whole genome shotgun (WGS) entry which is preliminary data.</text>
</comment>
<reference evidence="2 3" key="1">
    <citation type="submission" date="2017-05" db="EMBL/GenBank/DDBJ databases">
        <authorList>
            <person name="Varghese N."/>
            <person name="Submissions S."/>
        </authorList>
    </citation>
    <scope>NUCLEOTIDE SEQUENCE [LARGE SCALE GENOMIC DNA]</scope>
    <source>
        <strain evidence="2 3">DSM 26001</strain>
    </source>
</reference>
<dbReference type="PANTHER" id="PTHR33164">
    <property type="entry name" value="TRANSCRIPTIONAL REGULATOR, MARR FAMILY"/>
    <property type="match status" value="1"/>
</dbReference>
<dbReference type="GO" id="GO:0003677">
    <property type="term" value="F:DNA binding"/>
    <property type="evidence" value="ECO:0007669"/>
    <property type="project" value="UniProtKB-KW"/>
</dbReference>
<dbReference type="PANTHER" id="PTHR33164:SF43">
    <property type="entry name" value="HTH-TYPE TRANSCRIPTIONAL REPRESSOR YETL"/>
    <property type="match status" value="1"/>
</dbReference>
<dbReference type="InterPro" id="IPR000835">
    <property type="entry name" value="HTH_MarR-typ"/>
</dbReference>
<evidence type="ECO:0000313" key="2">
    <source>
        <dbReference type="EMBL" id="SMP76976.1"/>
    </source>
</evidence>
<keyword evidence="3" id="KW-1185">Reference proteome</keyword>
<accession>A0ABY1QRF4</accession>
<dbReference type="RefSeq" id="WP_283444861.1">
    <property type="nucleotide sequence ID" value="NZ_FXUL01000025.1"/>
</dbReference>
<dbReference type="InterPro" id="IPR036388">
    <property type="entry name" value="WH-like_DNA-bd_sf"/>
</dbReference>
<protein>
    <submittedName>
        <fullName evidence="2">DNA-binding transcriptional regulator, MarR family</fullName>
    </submittedName>
</protein>
<gene>
    <name evidence="2" type="ORF">SAMN06295970_12557</name>
</gene>
<dbReference type="Proteomes" id="UP001158049">
    <property type="component" value="Unassembled WGS sequence"/>
</dbReference>
<dbReference type="EMBL" id="FXUL01000025">
    <property type="protein sequence ID" value="SMP76976.1"/>
    <property type="molecule type" value="Genomic_DNA"/>
</dbReference>
<keyword evidence="2" id="KW-0238">DNA-binding</keyword>
<evidence type="ECO:0000259" key="1">
    <source>
        <dbReference type="PROSITE" id="PS50995"/>
    </source>
</evidence>
<dbReference type="SUPFAM" id="SSF46785">
    <property type="entry name" value="Winged helix' DNA-binding domain"/>
    <property type="match status" value="1"/>
</dbReference>
<dbReference type="Pfam" id="PF12802">
    <property type="entry name" value="MarR_2"/>
    <property type="match status" value="1"/>
</dbReference>